<dbReference type="EC" id="3.4.19.12" evidence="3"/>
<comment type="subcellular location">
    <subcellularLocation>
        <location evidence="2">Cytoplasm</location>
        <location evidence="2">Cytosol</location>
    </subcellularLocation>
</comment>
<sequence>MVASTATDMTGSIYHERQVKELCALHALNNLFQERRFSKQELDQICYSLSPDVWINPHKSLLGLGNYDINVIMAALQRRGHEAVWFDKRRDPKCLCLDNIEGFILNVPTEYKLGFVLLPLKRRHWIALKKIHGAFYNLDSKLDSPQLIGKENDLLRYLKDQIDSKEKELFLVVSKEIDNNQGWLINTYANKEGINHDTDIMYIEDGYTGIDLKKEESTEMNKNEKSLYDKNSRASLEDQF</sequence>
<keyword evidence="4" id="KW-0963">Cytoplasm</keyword>
<dbReference type="GO" id="GO:0004843">
    <property type="term" value="F:cysteine-type deubiquitinase activity"/>
    <property type="evidence" value="ECO:0007669"/>
    <property type="project" value="UniProtKB-EC"/>
</dbReference>
<dbReference type="PANTHER" id="PTHR13291">
    <property type="entry name" value="JOSEPHIN 1, 2"/>
    <property type="match status" value="1"/>
</dbReference>
<evidence type="ECO:0000256" key="7">
    <source>
        <dbReference type="ARBA" id="ARBA00022801"/>
    </source>
</evidence>
<dbReference type="GO" id="GO:0016579">
    <property type="term" value="P:protein deubiquitination"/>
    <property type="evidence" value="ECO:0007669"/>
    <property type="project" value="InterPro"/>
</dbReference>
<dbReference type="GO" id="GO:0006508">
    <property type="term" value="P:proteolysis"/>
    <property type="evidence" value="ECO:0007669"/>
    <property type="project" value="UniProtKB-KW"/>
</dbReference>
<dbReference type="FunFam" id="3.90.70.40:FF:000003">
    <property type="entry name" value="josephin-2 isoform X1"/>
    <property type="match status" value="1"/>
</dbReference>
<evidence type="ECO:0000256" key="6">
    <source>
        <dbReference type="ARBA" id="ARBA00022786"/>
    </source>
</evidence>
<feature type="domain" description="Josephin" evidence="13">
    <location>
        <begin position="10"/>
        <end position="187"/>
    </location>
</feature>
<evidence type="ECO:0000256" key="9">
    <source>
        <dbReference type="ARBA" id="ARBA00069892"/>
    </source>
</evidence>
<dbReference type="AlphaFoldDB" id="A0A2A3E046"/>
<dbReference type="PANTHER" id="PTHR13291:SF0">
    <property type="entry name" value="JOSEPHIN-LIKE PROTEIN"/>
    <property type="match status" value="1"/>
</dbReference>
<feature type="active site" evidence="11">
    <location>
        <position position="124"/>
    </location>
</feature>
<keyword evidence="7 11" id="KW-0378">Hydrolase</keyword>
<dbReference type="OrthoDB" id="422700at2759"/>
<dbReference type="Gene3D" id="3.90.70.40">
    <property type="match status" value="1"/>
</dbReference>
<dbReference type="InterPro" id="IPR040053">
    <property type="entry name" value="JOSD1/2"/>
</dbReference>
<evidence type="ECO:0000256" key="5">
    <source>
        <dbReference type="ARBA" id="ARBA00022670"/>
    </source>
</evidence>
<dbReference type="SMART" id="SM01246">
    <property type="entry name" value="Josephin"/>
    <property type="match status" value="1"/>
</dbReference>
<feature type="active site" evidence="11">
    <location>
        <position position="23"/>
    </location>
</feature>
<dbReference type="InterPro" id="IPR006155">
    <property type="entry name" value="Josephin"/>
</dbReference>
<evidence type="ECO:0000313" key="15">
    <source>
        <dbReference type="Proteomes" id="UP000242457"/>
    </source>
</evidence>
<reference evidence="14 15" key="1">
    <citation type="submission" date="2014-07" db="EMBL/GenBank/DDBJ databases">
        <title>Genomic and transcriptomic analysis on Apis cerana provide comprehensive insights into honey bee biology.</title>
        <authorList>
            <person name="Diao Q."/>
            <person name="Sun L."/>
            <person name="Zheng H."/>
            <person name="Zheng H."/>
            <person name="Xu S."/>
            <person name="Wang S."/>
            <person name="Zeng Z."/>
            <person name="Hu F."/>
            <person name="Su S."/>
            <person name="Wu J."/>
        </authorList>
    </citation>
    <scope>NUCLEOTIDE SEQUENCE [LARGE SCALE GENOMIC DNA]</scope>
    <source>
        <tissue evidence="14">Pupae without intestine</tissue>
    </source>
</reference>
<keyword evidence="6" id="KW-0833">Ubl conjugation pathway</keyword>
<name>A0A2A3E046_APICC</name>
<organism evidence="14 15">
    <name type="scientific">Apis cerana cerana</name>
    <name type="common">Oriental honeybee</name>
    <dbReference type="NCBI Taxonomy" id="94128"/>
    <lineage>
        <taxon>Eukaryota</taxon>
        <taxon>Metazoa</taxon>
        <taxon>Ecdysozoa</taxon>
        <taxon>Arthropoda</taxon>
        <taxon>Hexapoda</taxon>
        <taxon>Insecta</taxon>
        <taxon>Pterygota</taxon>
        <taxon>Neoptera</taxon>
        <taxon>Endopterygota</taxon>
        <taxon>Hymenoptera</taxon>
        <taxon>Apocrita</taxon>
        <taxon>Aculeata</taxon>
        <taxon>Apoidea</taxon>
        <taxon>Anthophila</taxon>
        <taxon>Apidae</taxon>
        <taxon>Apis</taxon>
    </lineage>
</organism>
<evidence type="ECO:0000256" key="10">
    <source>
        <dbReference type="ARBA" id="ARBA00077222"/>
    </source>
</evidence>
<dbReference type="Pfam" id="PF02099">
    <property type="entry name" value="Josephin"/>
    <property type="match status" value="1"/>
</dbReference>
<proteinExistence type="predicted"/>
<feature type="region of interest" description="Disordered" evidence="12">
    <location>
        <begin position="221"/>
        <end position="240"/>
    </location>
</feature>
<evidence type="ECO:0000256" key="8">
    <source>
        <dbReference type="ARBA" id="ARBA00058284"/>
    </source>
</evidence>
<gene>
    <name evidence="14" type="ORF">APICC_04852</name>
</gene>
<dbReference type="STRING" id="94128.A0A2A3E046"/>
<evidence type="ECO:0000256" key="2">
    <source>
        <dbReference type="ARBA" id="ARBA00004514"/>
    </source>
</evidence>
<comment type="function">
    <text evidence="8">Cleaves 'Lys-63'-linked poly-ubiquitin chains, and with lesser efficiency 'Lys-48'-linked poly-ubiquitin chains (in vitro). May act as a deubiquitinating enzyme.</text>
</comment>
<evidence type="ECO:0000256" key="1">
    <source>
        <dbReference type="ARBA" id="ARBA00000707"/>
    </source>
</evidence>
<evidence type="ECO:0000313" key="14">
    <source>
        <dbReference type="EMBL" id="PBC25140.1"/>
    </source>
</evidence>
<accession>A0A2A3E046</accession>
<evidence type="ECO:0000256" key="3">
    <source>
        <dbReference type="ARBA" id="ARBA00012759"/>
    </source>
</evidence>
<feature type="active site" evidence="11">
    <location>
        <position position="139"/>
    </location>
</feature>
<dbReference type="GO" id="GO:0005829">
    <property type="term" value="C:cytosol"/>
    <property type="evidence" value="ECO:0007669"/>
    <property type="project" value="UniProtKB-SubCell"/>
</dbReference>
<dbReference type="EMBL" id="KZ288507">
    <property type="protein sequence ID" value="PBC25140.1"/>
    <property type="molecule type" value="Genomic_DNA"/>
</dbReference>
<keyword evidence="5" id="KW-0645">Protease</keyword>
<protein>
    <recommendedName>
        <fullName evidence="9">Josephin-2</fullName>
        <ecNumber evidence="3">3.4.19.12</ecNumber>
    </recommendedName>
    <alternativeName>
        <fullName evidence="10">Josephin domain-containing protein 2</fullName>
    </alternativeName>
</protein>
<evidence type="ECO:0000256" key="4">
    <source>
        <dbReference type="ARBA" id="ARBA00022490"/>
    </source>
</evidence>
<dbReference type="PROSITE" id="PS50957">
    <property type="entry name" value="JOSEPHIN"/>
    <property type="match status" value="1"/>
</dbReference>
<dbReference type="Proteomes" id="UP000242457">
    <property type="component" value="Unassembled WGS sequence"/>
</dbReference>
<evidence type="ECO:0000259" key="13">
    <source>
        <dbReference type="PROSITE" id="PS50957"/>
    </source>
</evidence>
<evidence type="ECO:0000256" key="11">
    <source>
        <dbReference type="PROSITE-ProRule" id="PRU00331"/>
    </source>
</evidence>
<keyword evidence="15" id="KW-1185">Reference proteome</keyword>
<evidence type="ECO:0000256" key="12">
    <source>
        <dbReference type="SAM" id="MobiDB-lite"/>
    </source>
</evidence>
<comment type="catalytic activity">
    <reaction evidence="1">
        <text>Thiol-dependent hydrolysis of ester, thioester, amide, peptide and isopeptide bonds formed by the C-terminal Gly of ubiquitin (a 76-residue protein attached to proteins as an intracellular targeting signal).</text>
        <dbReference type="EC" id="3.4.19.12"/>
    </reaction>
</comment>